<dbReference type="Gene3D" id="3.40.190.290">
    <property type="match status" value="1"/>
</dbReference>
<dbReference type="SUPFAM" id="SSF46785">
    <property type="entry name" value="Winged helix' DNA-binding domain"/>
    <property type="match status" value="1"/>
</dbReference>
<keyword evidence="3" id="KW-0238">DNA-binding</keyword>
<dbReference type="Pfam" id="PF03466">
    <property type="entry name" value="LysR_substrate"/>
    <property type="match status" value="1"/>
</dbReference>
<name>A0A9E5MKN3_9GAMM</name>
<dbReference type="InterPro" id="IPR036390">
    <property type="entry name" value="WH_DNA-bd_sf"/>
</dbReference>
<comment type="similarity">
    <text evidence="1">Belongs to the LysR transcriptional regulatory family.</text>
</comment>
<dbReference type="PRINTS" id="PR00039">
    <property type="entry name" value="HTHLYSR"/>
</dbReference>
<proteinExistence type="inferred from homology"/>
<evidence type="ECO:0000259" key="5">
    <source>
        <dbReference type="PROSITE" id="PS50931"/>
    </source>
</evidence>
<dbReference type="GO" id="GO:0005829">
    <property type="term" value="C:cytosol"/>
    <property type="evidence" value="ECO:0007669"/>
    <property type="project" value="TreeGrafter"/>
</dbReference>
<evidence type="ECO:0000313" key="6">
    <source>
        <dbReference type="EMBL" id="NHO66789.1"/>
    </source>
</evidence>
<evidence type="ECO:0000256" key="2">
    <source>
        <dbReference type="ARBA" id="ARBA00023015"/>
    </source>
</evidence>
<dbReference type="SUPFAM" id="SSF53850">
    <property type="entry name" value="Periplasmic binding protein-like II"/>
    <property type="match status" value="1"/>
</dbReference>
<feature type="domain" description="HTH lysR-type" evidence="5">
    <location>
        <begin position="3"/>
        <end position="60"/>
    </location>
</feature>
<keyword evidence="7" id="KW-1185">Reference proteome</keyword>
<accession>A0A9E5MKN3</accession>
<dbReference type="Pfam" id="PF00126">
    <property type="entry name" value="HTH_1"/>
    <property type="match status" value="1"/>
</dbReference>
<dbReference type="InterPro" id="IPR050950">
    <property type="entry name" value="HTH-type_LysR_regulators"/>
</dbReference>
<organism evidence="6 7">
    <name type="scientific">Pseudomaricurvus hydrocarbonicus</name>
    <dbReference type="NCBI Taxonomy" id="1470433"/>
    <lineage>
        <taxon>Bacteria</taxon>
        <taxon>Pseudomonadati</taxon>
        <taxon>Pseudomonadota</taxon>
        <taxon>Gammaproteobacteria</taxon>
        <taxon>Cellvibrionales</taxon>
        <taxon>Cellvibrionaceae</taxon>
        <taxon>Pseudomaricurvus</taxon>
    </lineage>
</organism>
<dbReference type="AlphaFoldDB" id="A0A9E5MKN3"/>
<dbReference type="Proteomes" id="UP000787472">
    <property type="component" value="Unassembled WGS sequence"/>
</dbReference>
<evidence type="ECO:0000256" key="3">
    <source>
        <dbReference type="ARBA" id="ARBA00023125"/>
    </source>
</evidence>
<dbReference type="PANTHER" id="PTHR30419">
    <property type="entry name" value="HTH-TYPE TRANSCRIPTIONAL REGULATOR YBHD"/>
    <property type="match status" value="1"/>
</dbReference>
<protein>
    <submittedName>
        <fullName evidence="6">LysR family transcriptional regulator</fullName>
    </submittedName>
</protein>
<dbReference type="RefSeq" id="WP_167188268.1">
    <property type="nucleotide sequence ID" value="NZ_JAAONZ010000012.1"/>
</dbReference>
<keyword evidence="2" id="KW-0805">Transcription regulation</keyword>
<dbReference type="Gene3D" id="1.10.10.10">
    <property type="entry name" value="Winged helix-like DNA-binding domain superfamily/Winged helix DNA-binding domain"/>
    <property type="match status" value="1"/>
</dbReference>
<dbReference type="GO" id="GO:0003700">
    <property type="term" value="F:DNA-binding transcription factor activity"/>
    <property type="evidence" value="ECO:0007669"/>
    <property type="project" value="InterPro"/>
</dbReference>
<dbReference type="CDD" id="cd05466">
    <property type="entry name" value="PBP2_LTTR_substrate"/>
    <property type="match status" value="1"/>
</dbReference>
<sequence length="299" mass="33527">MRIDPRGLRLFLAVCREGTISGAAHAEHLSQPSVSVAISQLERALGTKLFERFRKGIELTPAGEALQRRAMAIENLMDTAYREIQLLGQDIAGPLVVGGTPGALASLVPKVLSSFTNNFPTLEIRLLERPEPELHKMLRNYEIDLAVVTTGMKESPNDMKEMPIFSDSFSIIVGKMNDQLPNELSLADVEHSKWVLPDAIGGFRRQVDALFISAQAPIPHNVIRSDSLLTTKAIVRQTDYITILPREVVMPELQAGTLREVRIREVTFQRQVGFLWLKERELNQLIKTFLEHAKEQSNI</sequence>
<dbReference type="GO" id="GO:0003677">
    <property type="term" value="F:DNA binding"/>
    <property type="evidence" value="ECO:0007669"/>
    <property type="project" value="UniProtKB-KW"/>
</dbReference>
<dbReference type="EMBL" id="JAAONZ010000012">
    <property type="protein sequence ID" value="NHO66789.1"/>
    <property type="molecule type" value="Genomic_DNA"/>
</dbReference>
<evidence type="ECO:0000313" key="7">
    <source>
        <dbReference type="Proteomes" id="UP000787472"/>
    </source>
</evidence>
<dbReference type="InterPro" id="IPR036388">
    <property type="entry name" value="WH-like_DNA-bd_sf"/>
</dbReference>
<reference evidence="6" key="1">
    <citation type="submission" date="2020-03" db="EMBL/GenBank/DDBJ databases">
        <authorList>
            <person name="Guo F."/>
        </authorList>
    </citation>
    <scope>NUCLEOTIDE SEQUENCE</scope>
    <source>
        <strain evidence="6">JCM 30134</strain>
    </source>
</reference>
<dbReference type="InterPro" id="IPR005119">
    <property type="entry name" value="LysR_subst-bd"/>
</dbReference>
<dbReference type="PROSITE" id="PS50931">
    <property type="entry name" value="HTH_LYSR"/>
    <property type="match status" value="1"/>
</dbReference>
<dbReference type="InterPro" id="IPR000847">
    <property type="entry name" value="LysR_HTH_N"/>
</dbReference>
<comment type="caution">
    <text evidence="6">The sequence shown here is derived from an EMBL/GenBank/DDBJ whole genome shotgun (WGS) entry which is preliminary data.</text>
</comment>
<evidence type="ECO:0000256" key="4">
    <source>
        <dbReference type="ARBA" id="ARBA00023163"/>
    </source>
</evidence>
<dbReference type="PANTHER" id="PTHR30419:SF8">
    <property type="entry name" value="NITROGEN ASSIMILATION TRANSCRIPTIONAL ACTIVATOR-RELATED"/>
    <property type="match status" value="1"/>
</dbReference>
<keyword evidence="4" id="KW-0804">Transcription</keyword>
<evidence type="ECO:0000256" key="1">
    <source>
        <dbReference type="ARBA" id="ARBA00009437"/>
    </source>
</evidence>
<gene>
    <name evidence="6" type="ORF">G8770_14660</name>
</gene>